<dbReference type="RefSeq" id="WP_121920943.1">
    <property type="nucleotide sequence ID" value="NZ_CP034145.1"/>
</dbReference>
<sequence length="70" mass="7548">MYTIPHTRSRCERLAARTESDSAVTALLIVPLLALVHPAVPVALLAALSVRWLGRAARSPTGHGRVRRPA</sequence>
<dbReference type="KEGG" id="haer:DU502_05695"/>
<dbReference type="AlphaFoldDB" id="A0A3M0CXS3"/>
<proteinExistence type="predicted"/>
<reference evidence="3" key="3">
    <citation type="submission" date="2018-10" db="EMBL/GenBank/DDBJ databases">
        <authorList>
            <person name="Whitman W."/>
            <person name="Huntemann M."/>
            <person name="Clum A."/>
            <person name="Pillay M."/>
            <person name="Palaniappan K."/>
            <person name="Varghese N."/>
            <person name="Mikhailova N."/>
            <person name="Stamatis D."/>
            <person name="Reddy T."/>
            <person name="Daum C."/>
            <person name="Shapiro N."/>
            <person name="Ivanova N."/>
            <person name="Kyrpides N."/>
            <person name="Woyke T."/>
        </authorList>
    </citation>
    <scope>NUCLEOTIDE SEQUENCE</scope>
    <source>
        <strain evidence="3">CGMCC 1.10124</strain>
    </source>
</reference>
<dbReference type="EMBL" id="REFS01000004">
    <property type="protein sequence ID" value="RMB13898.1"/>
    <property type="molecule type" value="Genomic_DNA"/>
</dbReference>
<accession>A0A3M0CXS3</accession>
<keyword evidence="5" id="KW-1185">Reference proteome</keyword>
<keyword evidence="1" id="KW-0472">Membrane</keyword>
<organism evidence="3 4">
    <name type="scientific">Haloplanus aerogenes</name>
    <dbReference type="NCBI Taxonomy" id="660522"/>
    <lineage>
        <taxon>Archaea</taxon>
        <taxon>Methanobacteriati</taxon>
        <taxon>Methanobacteriota</taxon>
        <taxon>Stenosarchaea group</taxon>
        <taxon>Halobacteria</taxon>
        <taxon>Halobacteriales</taxon>
        <taxon>Haloferacaceae</taxon>
        <taxon>Haloplanus</taxon>
    </lineage>
</organism>
<dbReference type="Proteomes" id="UP000277326">
    <property type="component" value="Unassembled WGS sequence"/>
</dbReference>
<reference evidence="3 4" key="1">
    <citation type="journal article" date="2015" name="Stand. Genomic Sci.">
        <title>Genomic Encyclopedia of Bacterial and Archaeal Type Strains, Phase III: the genomes of soil and plant-associated and newly described type strains.</title>
        <authorList>
            <person name="Whitman W.B."/>
            <person name="Woyke T."/>
            <person name="Klenk H.P."/>
            <person name="Zhou Y."/>
            <person name="Lilburn T.G."/>
            <person name="Beck B.J."/>
            <person name="De Vos P."/>
            <person name="Vandamme P."/>
            <person name="Eisen J.A."/>
            <person name="Garrity G."/>
            <person name="Hugenholtz P."/>
            <person name="Kyrpides N.C."/>
        </authorList>
    </citation>
    <scope>NUCLEOTIDE SEQUENCE [LARGE SCALE GENOMIC DNA]</scope>
    <source>
        <strain evidence="3 4">CGMCC 1.10124</strain>
    </source>
</reference>
<keyword evidence="1" id="KW-1133">Transmembrane helix</keyword>
<evidence type="ECO:0000313" key="2">
    <source>
        <dbReference type="EMBL" id="AZH24893.1"/>
    </source>
</evidence>
<protein>
    <submittedName>
        <fullName evidence="3">Uncharacterized protein</fullName>
    </submittedName>
</protein>
<dbReference type="EMBL" id="CP034145">
    <property type="protein sequence ID" value="AZH24893.1"/>
    <property type="molecule type" value="Genomic_DNA"/>
</dbReference>
<dbReference type="GeneID" id="38470759"/>
<keyword evidence="1" id="KW-0812">Transmembrane</keyword>
<evidence type="ECO:0000313" key="4">
    <source>
        <dbReference type="Proteomes" id="UP000277326"/>
    </source>
</evidence>
<evidence type="ECO:0000313" key="3">
    <source>
        <dbReference type="EMBL" id="RMB13898.1"/>
    </source>
</evidence>
<evidence type="ECO:0000313" key="5">
    <source>
        <dbReference type="Proteomes" id="UP000282007"/>
    </source>
</evidence>
<feature type="transmembrane region" description="Helical" evidence="1">
    <location>
        <begin position="23"/>
        <end position="48"/>
    </location>
</feature>
<reference evidence="2 5" key="2">
    <citation type="submission" date="2018-07" db="EMBL/GenBank/DDBJ databases">
        <title>Genome sequences of Haloplanus aerogenes JCM 16430T.</title>
        <authorList>
            <person name="Kim Y.B."/>
            <person name="Roh S.W."/>
        </authorList>
    </citation>
    <scope>NUCLEOTIDE SEQUENCE [LARGE SCALE GENOMIC DNA]</scope>
    <source>
        <strain evidence="2 5">JCM 16430</strain>
    </source>
</reference>
<gene>
    <name evidence="3" type="ORF">ATH50_2341</name>
    <name evidence="2" type="ORF">DU502_05695</name>
</gene>
<dbReference type="Proteomes" id="UP000282007">
    <property type="component" value="Chromosome"/>
</dbReference>
<evidence type="ECO:0000256" key="1">
    <source>
        <dbReference type="SAM" id="Phobius"/>
    </source>
</evidence>
<name>A0A3M0CXS3_9EURY</name>